<comment type="caution">
    <text evidence="3">The sequence shown here is derived from an EMBL/GenBank/DDBJ whole genome shotgun (WGS) entry which is preliminary data.</text>
</comment>
<sequence>MRDTASSEPKPAARTKDRKGGGLLSRVKSGLGKVFGGSRGEKSLGGSASDAVDSELRIYAYKRTRASEEDAALISEFVRASAGSYASGTLQGMVEQLSRFSEFLNSKNLTLAGLVESPVQLKAHADEFVNAGGIKRVRAALEALRKFRAGELLPRPSAPPRRSQPPAPTGDPLLIHQFAAAARALEVPDKTIRSHTQILNSFSKWLTANQKPSLTSRFRTEEIAEDIMAFGEENDPKGRLFTALNHLRRIQPDSAGFEALGSGPRVMGRRTLSACESDADIIDDATNEALRKLGPAATAKERAPILKITSNQRKLSDWLKREGKESIASRLNGNEQQKKQLQKDISEFKRAIGQPYVGLGINKLRHPRATNSSTGCILMTTPPTSSMAWSRES</sequence>
<keyword evidence="1" id="KW-0175">Coiled coil</keyword>
<evidence type="ECO:0000256" key="2">
    <source>
        <dbReference type="SAM" id="MobiDB-lite"/>
    </source>
</evidence>
<feature type="compositionally biased region" description="Pro residues" evidence="2">
    <location>
        <begin position="156"/>
        <end position="169"/>
    </location>
</feature>
<dbReference type="EMBL" id="JBHRVD010000001">
    <property type="protein sequence ID" value="MFC3321008.1"/>
    <property type="molecule type" value="Genomic_DNA"/>
</dbReference>
<gene>
    <name evidence="3" type="ORF">ACFOJ9_04305</name>
</gene>
<dbReference type="RefSeq" id="WP_378977038.1">
    <property type="nucleotide sequence ID" value="NZ_JBHRVD010000001.1"/>
</dbReference>
<organism evidence="3 4">
    <name type="scientific">Mesorhizobium cantuariense</name>
    <dbReference type="NCBI Taxonomy" id="1300275"/>
    <lineage>
        <taxon>Bacteria</taxon>
        <taxon>Pseudomonadati</taxon>
        <taxon>Pseudomonadota</taxon>
        <taxon>Alphaproteobacteria</taxon>
        <taxon>Hyphomicrobiales</taxon>
        <taxon>Phyllobacteriaceae</taxon>
        <taxon>Mesorhizobium</taxon>
    </lineage>
</organism>
<name>A0ABV7MK22_9HYPH</name>
<accession>A0ABV7MK22</accession>
<protein>
    <recommendedName>
        <fullName evidence="5">Core-binding (CB) domain-containing protein</fullName>
    </recommendedName>
</protein>
<feature type="coiled-coil region" evidence="1">
    <location>
        <begin position="324"/>
        <end position="351"/>
    </location>
</feature>
<keyword evidence="4" id="KW-1185">Reference proteome</keyword>
<feature type="region of interest" description="Disordered" evidence="2">
    <location>
        <begin position="372"/>
        <end position="393"/>
    </location>
</feature>
<evidence type="ECO:0000313" key="3">
    <source>
        <dbReference type="EMBL" id="MFC3321008.1"/>
    </source>
</evidence>
<evidence type="ECO:0000313" key="4">
    <source>
        <dbReference type="Proteomes" id="UP001595648"/>
    </source>
</evidence>
<dbReference type="Proteomes" id="UP001595648">
    <property type="component" value="Unassembled WGS sequence"/>
</dbReference>
<feature type="region of interest" description="Disordered" evidence="2">
    <location>
        <begin position="152"/>
        <end position="172"/>
    </location>
</feature>
<evidence type="ECO:0008006" key="5">
    <source>
        <dbReference type="Google" id="ProtNLM"/>
    </source>
</evidence>
<feature type="region of interest" description="Disordered" evidence="2">
    <location>
        <begin position="1"/>
        <end position="48"/>
    </location>
</feature>
<evidence type="ECO:0000256" key="1">
    <source>
        <dbReference type="SAM" id="Coils"/>
    </source>
</evidence>
<reference evidence="4" key="1">
    <citation type="journal article" date="2019" name="Int. J. Syst. Evol. Microbiol.">
        <title>The Global Catalogue of Microorganisms (GCM) 10K type strain sequencing project: providing services to taxonomists for standard genome sequencing and annotation.</title>
        <authorList>
            <consortium name="The Broad Institute Genomics Platform"/>
            <consortium name="The Broad Institute Genome Sequencing Center for Infectious Disease"/>
            <person name="Wu L."/>
            <person name="Ma J."/>
        </authorList>
    </citation>
    <scope>NUCLEOTIDE SEQUENCE [LARGE SCALE GENOMIC DNA]</scope>
    <source>
        <strain evidence="4">ICMP 19515</strain>
    </source>
</reference>
<proteinExistence type="predicted"/>